<evidence type="ECO:0000259" key="4">
    <source>
        <dbReference type="PROSITE" id="PS50902"/>
    </source>
</evidence>
<keyword evidence="2" id="KW-0288">FMN</keyword>
<dbReference type="AlphaFoldDB" id="A0A7W8FXY5"/>
<keyword evidence="6" id="KW-1185">Reference proteome</keyword>
<feature type="region of interest" description="Disordered" evidence="3">
    <location>
        <begin position="234"/>
        <end position="254"/>
    </location>
</feature>
<accession>A0A7W8FXY5</accession>
<dbReference type="InterPro" id="IPR029039">
    <property type="entry name" value="Flavoprotein-like_sf"/>
</dbReference>
<sequence length="254" mass="27392">MRDAHGIDAGQSFEWDGKRRPSSGLLICINVPLRAGSHAADMESVHAMCPTDRGAATSGGRTADALQSADAKILIVYFSRTGVSRRVAEELRTLLGVSHCDIEAVREVHPGRDGRLRRAFDALTGNLPGVHPRELHPWRYTLVVVGGPVHAGLPAAPLRSFVRGLALHGSEVALFLVGGRRPRMRAFADLQRHLGRTPLAQLWVPAAEVTDGLHAPRLRSFCATLRGALQAIGTRTAQTHRRSRAVPGDDADVS</sequence>
<dbReference type="SUPFAM" id="SSF52218">
    <property type="entry name" value="Flavoproteins"/>
    <property type="match status" value="1"/>
</dbReference>
<feature type="domain" description="Flavodoxin-like" evidence="4">
    <location>
        <begin position="73"/>
        <end position="254"/>
    </location>
</feature>
<reference evidence="5 6" key="1">
    <citation type="submission" date="2020-08" db="EMBL/GenBank/DDBJ databases">
        <title>Genomic Encyclopedia of Type Strains, Phase IV (KMG-IV): sequencing the most valuable type-strain genomes for metagenomic binning, comparative biology and taxonomic classification.</title>
        <authorList>
            <person name="Goeker M."/>
        </authorList>
    </citation>
    <scope>NUCLEOTIDE SEQUENCE [LARGE SCALE GENOMIC DNA]</scope>
    <source>
        <strain evidence="5 6">DSM 24163</strain>
    </source>
</reference>
<dbReference type="Gene3D" id="3.40.50.360">
    <property type="match status" value="1"/>
</dbReference>
<organism evidence="5 6">
    <name type="scientific">Chiayiivirga flava</name>
    <dbReference type="NCBI Taxonomy" id="659595"/>
    <lineage>
        <taxon>Bacteria</taxon>
        <taxon>Pseudomonadati</taxon>
        <taxon>Pseudomonadota</taxon>
        <taxon>Gammaproteobacteria</taxon>
        <taxon>Lysobacterales</taxon>
        <taxon>Lysobacteraceae</taxon>
        <taxon>Chiayiivirga</taxon>
    </lineage>
</organism>
<dbReference type="EMBL" id="JACHHP010000001">
    <property type="protein sequence ID" value="MBB5206541.1"/>
    <property type="molecule type" value="Genomic_DNA"/>
</dbReference>
<gene>
    <name evidence="5" type="ORF">HNQ52_000057</name>
</gene>
<dbReference type="InterPro" id="IPR008254">
    <property type="entry name" value="Flavodoxin/NO_synth"/>
</dbReference>
<evidence type="ECO:0000313" key="5">
    <source>
        <dbReference type="EMBL" id="MBB5206541.1"/>
    </source>
</evidence>
<name>A0A7W8FXY5_9GAMM</name>
<evidence type="ECO:0000256" key="3">
    <source>
        <dbReference type="SAM" id="MobiDB-lite"/>
    </source>
</evidence>
<proteinExistence type="predicted"/>
<evidence type="ECO:0000313" key="6">
    <source>
        <dbReference type="Proteomes" id="UP000521199"/>
    </source>
</evidence>
<dbReference type="PROSITE" id="PS50902">
    <property type="entry name" value="FLAVODOXIN_LIKE"/>
    <property type="match status" value="1"/>
</dbReference>
<dbReference type="RefSeq" id="WP_183958621.1">
    <property type="nucleotide sequence ID" value="NZ_JACHHP010000001.1"/>
</dbReference>
<keyword evidence="1" id="KW-0285">Flavoprotein</keyword>
<protein>
    <submittedName>
        <fullName evidence="5">Menaquinone-dependent protoporphyrinogen IX oxidase</fullName>
    </submittedName>
</protein>
<evidence type="ECO:0000256" key="1">
    <source>
        <dbReference type="ARBA" id="ARBA00022630"/>
    </source>
</evidence>
<dbReference type="Proteomes" id="UP000521199">
    <property type="component" value="Unassembled WGS sequence"/>
</dbReference>
<comment type="caution">
    <text evidence="5">The sequence shown here is derived from an EMBL/GenBank/DDBJ whole genome shotgun (WGS) entry which is preliminary data.</text>
</comment>
<dbReference type="GO" id="GO:0010181">
    <property type="term" value="F:FMN binding"/>
    <property type="evidence" value="ECO:0007669"/>
    <property type="project" value="InterPro"/>
</dbReference>
<evidence type="ECO:0000256" key="2">
    <source>
        <dbReference type="ARBA" id="ARBA00022643"/>
    </source>
</evidence>